<proteinExistence type="inferred from homology"/>
<dbReference type="OrthoDB" id="408373at2759"/>
<dbReference type="InterPro" id="IPR000639">
    <property type="entry name" value="Epox_hydrolase-like"/>
</dbReference>
<name>A0A1J1HW52_9DIPT</name>
<dbReference type="STRING" id="568069.A0A1J1HW52"/>
<dbReference type="AlphaFoldDB" id="A0A1J1HW52"/>
<dbReference type="Pfam" id="PF00561">
    <property type="entry name" value="Abhydrolase_1"/>
    <property type="match status" value="1"/>
</dbReference>
<reference evidence="4 5" key="1">
    <citation type="submission" date="2015-04" db="EMBL/GenBank/DDBJ databases">
        <authorList>
            <person name="Syromyatnikov M.Y."/>
            <person name="Popov V.N."/>
        </authorList>
    </citation>
    <scope>NUCLEOTIDE SEQUENCE [LARGE SCALE GENOMIC DNA]</scope>
</reference>
<keyword evidence="5" id="KW-1185">Reference proteome</keyword>
<dbReference type="Gene3D" id="3.40.50.1820">
    <property type="entry name" value="alpha/beta hydrolase"/>
    <property type="match status" value="1"/>
</dbReference>
<organism evidence="4 5">
    <name type="scientific">Clunio marinus</name>
    <dbReference type="NCBI Taxonomy" id="568069"/>
    <lineage>
        <taxon>Eukaryota</taxon>
        <taxon>Metazoa</taxon>
        <taxon>Ecdysozoa</taxon>
        <taxon>Arthropoda</taxon>
        <taxon>Hexapoda</taxon>
        <taxon>Insecta</taxon>
        <taxon>Pterygota</taxon>
        <taxon>Neoptera</taxon>
        <taxon>Endopterygota</taxon>
        <taxon>Diptera</taxon>
        <taxon>Nematocera</taxon>
        <taxon>Chironomoidea</taxon>
        <taxon>Chironomidae</taxon>
        <taxon>Clunio</taxon>
    </lineage>
</organism>
<dbReference type="SUPFAM" id="SSF53474">
    <property type="entry name" value="alpha/beta-Hydrolases"/>
    <property type="match status" value="1"/>
</dbReference>
<dbReference type="PRINTS" id="PR00412">
    <property type="entry name" value="EPOXHYDRLASE"/>
</dbReference>
<dbReference type="EMBL" id="CVRI01000021">
    <property type="protein sequence ID" value="CRK91588.1"/>
    <property type="molecule type" value="Genomic_DNA"/>
</dbReference>
<evidence type="ECO:0000313" key="4">
    <source>
        <dbReference type="EMBL" id="CRK91588.1"/>
    </source>
</evidence>
<dbReference type="Proteomes" id="UP000183832">
    <property type="component" value="Unassembled WGS sequence"/>
</dbReference>
<dbReference type="GO" id="GO:0004301">
    <property type="term" value="F:epoxide hydrolase activity"/>
    <property type="evidence" value="ECO:0007669"/>
    <property type="project" value="UniProtKB-ARBA"/>
</dbReference>
<sequence>MAKVIPKNYGKDILEVVKWQEFIAIYVHSVVLNFFIVCKNTLLSLKTYFDNRFAPTRQHIAHKFPALSIIGKRENKVSKQHQSIACPQQLMDPKLGQHKYIKLKKTKLHYVESGDENDHPILLLHGFPDCFFGWRYQIPVLSQSHRVIALDLKGFNDSDKPVLRHNYRPNVICSEIRDFLDVLNIKAATIIGHDIGGVVGWIFIQKFPEYASKFIAISACHPNFFWHPSKTALTTRSWFTMIQTPLLPENELKKNVRFIEKFYGHLKKESSIMEFENGEKVKGLEQIETYKYIFNSSLDWTGPLNYFRNLMFYRVKSGVNVKCPCILISGNDDPNYKLETIIKSAEFCENSSIRIIEGAGRFPHQSHWNEVNQILVKYLGGTRRRIIQEEVISRGLVGRMINKVYGVSQHYTNLSVNGNIFSGLST</sequence>
<evidence type="ECO:0000256" key="2">
    <source>
        <dbReference type="ARBA" id="ARBA00038334"/>
    </source>
</evidence>
<evidence type="ECO:0000256" key="1">
    <source>
        <dbReference type="ARBA" id="ARBA00022801"/>
    </source>
</evidence>
<evidence type="ECO:0000313" key="5">
    <source>
        <dbReference type="Proteomes" id="UP000183832"/>
    </source>
</evidence>
<evidence type="ECO:0000259" key="3">
    <source>
        <dbReference type="Pfam" id="PF00561"/>
    </source>
</evidence>
<feature type="domain" description="AB hydrolase-1" evidence="3">
    <location>
        <begin position="120"/>
        <end position="364"/>
    </location>
</feature>
<keyword evidence="1" id="KW-0378">Hydrolase</keyword>
<dbReference type="PANTHER" id="PTHR43329">
    <property type="entry name" value="EPOXIDE HYDROLASE"/>
    <property type="match status" value="1"/>
</dbReference>
<accession>A0A1J1HW52</accession>
<gene>
    <name evidence="4" type="primary">similar to Epoxide hydrolase 4</name>
    <name evidence="4" type="ORF">CLUMA_CG005242</name>
</gene>
<protein>
    <submittedName>
        <fullName evidence="4">CLUMA_CG005242, isoform A</fullName>
    </submittedName>
</protein>
<comment type="similarity">
    <text evidence="2">Belongs to the AB hydrolase superfamily. Epoxide hydrolase family.</text>
</comment>
<dbReference type="InterPro" id="IPR000073">
    <property type="entry name" value="AB_hydrolase_1"/>
</dbReference>
<dbReference type="InterPro" id="IPR029058">
    <property type="entry name" value="AB_hydrolase_fold"/>
</dbReference>